<dbReference type="GO" id="GO:0015031">
    <property type="term" value="P:protein transport"/>
    <property type="evidence" value="ECO:0007669"/>
    <property type="project" value="UniProtKB-KW"/>
</dbReference>
<sequence>MENFAFSNYKTLIKGAECTKTIHTEVKELAKELNQMEKNLSSLSQACFNFTESTTEIAKKRKTNYITLQQHNVLLELLELPQLMDTCVKGKFYEEALELEQYAASLYQNYPSSSIVMDIMKDVAVSTSIMISQLHIQLSSQCKLSDAIRIVNFLKRLGIYSETELRIAFLQCRGSYMNYVLSLIPTTNNFINISKMIDTNRSELLEIISQYNTIFSYSMEEGEGEEGNILYSWTHHKIQDFLNRLKMCLENIKDGSFLTNVLNSCMFFGKNLGRVGMDFRALLPPIFENCILIIFDRSISRAITQFGHHIRKYRNLAAHKGLSEYNPATDPSDTMPAPRILLDFPPVAILTNAILETFNELRTCWPYSLKIKLTERITENLHKCIEKLREHKNQTAMTAQELEPFEEMCQVFAEVLLPYISQCIEAIFHSSTLLHISDLQNKMSDLYQIKPNPRKLTQSQSIKI</sequence>
<accession>A0A6B2L2J8</accession>
<dbReference type="GO" id="GO:0006891">
    <property type="term" value="P:intra-Golgi vesicle-mediated transport"/>
    <property type="evidence" value="ECO:0007669"/>
    <property type="project" value="TreeGrafter"/>
</dbReference>
<evidence type="ECO:0000256" key="5">
    <source>
        <dbReference type="ARBA" id="ARBA00022927"/>
    </source>
</evidence>
<dbReference type="GO" id="GO:0017119">
    <property type="term" value="C:Golgi transport complex"/>
    <property type="evidence" value="ECO:0007669"/>
    <property type="project" value="InterPro"/>
</dbReference>
<reference evidence="10" key="1">
    <citation type="journal article" date="2020" name="J. Eukaryot. Microbiol.">
        <title>De novo Sequencing, Assembly and Annotation of the Transcriptome for the Free-Living Testate Amoeba Arcella intermedia.</title>
        <authorList>
            <person name="Ribeiro G.M."/>
            <person name="Porfirio-Sousa A.L."/>
            <person name="Maurer-Alcala X.X."/>
            <person name="Katz L.A."/>
            <person name="Lahr D.J.G."/>
        </authorList>
    </citation>
    <scope>NUCLEOTIDE SEQUENCE</scope>
</reference>
<comment type="subcellular location">
    <subcellularLocation>
        <location evidence="1">Golgi apparatus membrane</location>
        <topology evidence="1">Peripheral membrane protein</topology>
    </subcellularLocation>
</comment>
<dbReference type="PANTHER" id="PTHR21311">
    <property type="entry name" value="CONSERVED OLIGOMERIC GOLGI COMPLEX COMPONENT 8"/>
    <property type="match status" value="1"/>
</dbReference>
<comment type="similarity">
    <text evidence="2">Belongs to the COG8 family.</text>
</comment>
<dbReference type="Pfam" id="PF04124">
    <property type="entry name" value="Dor1"/>
    <property type="match status" value="1"/>
</dbReference>
<evidence type="ECO:0000256" key="8">
    <source>
        <dbReference type="ARBA" id="ARBA00031347"/>
    </source>
</evidence>
<dbReference type="AlphaFoldDB" id="A0A6B2L2J8"/>
<proteinExistence type="inferred from homology"/>
<evidence type="ECO:0000256" key="7">
    <source>
        <dbReference type="ARBA" id="ARBA00023136"/>
    </source>
</evidence>
<dbReference type="EMBL" id="GIBP01002172">
    <property type="protein sequence ID" value="NDV31141.1"/>
    <property type="molecule type" value="Transcribed_RNA"/>
</dbReference>
<dbReference type="GO" id="GO:0000139">
    <property type="term" value="C:Golgi membrane"/>
    <property type="evidence" value="ECO:0007669"/>
    <property type="project" value="UniProtKB-SubCell"/>
</dbReference>
<dbReference type="PANTHER" id="PTHR21311:SF0">
    <property type="entry name" value="CONSERVED OLIGOMERIC GOLGI COMPLEX SUBUNIT 8"/>
    <property type="match status" value="1"/>
</dbReference>
<organism evidence="10">
    <name type="scientific">Arcella intermedia</name>
    <dbReference type="NCBI Taxonomy" id="1963864"/>
    <lineage>
        <taxon>Eukaryota</taxon>
        <taxon>Amoebozoa</taxon>
        <taxon>Tubulinea</taxon>
        <taxon>Elardia</taxon>
        <taxon>Arcellinida</taxon>
        <taxon>Sphaerothecina</taxon>
        <taxon>Arcellidae</taxon>
        <taxon>Arcella</taxon>
    </lineage>
</organism>
<keyword evidence="7" id="KW-0472">Membrane</keyword>
<keyword evidence="9" id="KW-0175">Coiled coil</keyword>
<evidence type="ECO:0000256" key="6">
    <source>
        <dbReference type="ARBA" id="ARBA00023034"/>
    </source>
</evidence>
<evidence type="ECO:0000256" key="4">
    <source>
        <dbReference type="ARBA" id="ARBA00022448"/>
    </source>
</evidence>
<evidence type="ECO:0000256" key="1">
    <source>
        <dbReference type="ARBA" id="ARBA00004395"/>
    </source>
</evidence>
<keyword evidence="4" id="KW-0813">Transport</keyword>
<dbReference type="InterPro" id="IPR007255">
    <property type="entry name" value="COG8"/>
</dbReference>
<evidence type="ECO:0000256" key="3">
    <source>
        <dbReference type="ARBA" id="ARBA00020983"/>
    </source>
</evidence>
<evidence type="ECO:0000313" key="10">
    <source>
        <dbReference type="EMBL" id="NDV31141.1"/>
    </source>
</evidence>
<evidence type="ECO:0000256" key="2">
    <source>
        <dbReference type="ARBA" id="ARBA00006419"/>
    </source>
</evidence>
<protein>
    <recommendedName>
        <fullName evidence="3">Conserved oligomeric Golgi complex subunit 8</fullName>
    </recommendedName>
    <alternativeName>
        <fullName evidence="8">Component of oligomeric Golgi complex 8</fullName>
    </alternativeName>
</protein>
<dbReference type="InterPro" id="IPR016159">
    <property type="entry name" value="Cullin_repeat-like_dom_sf"/>
</dbReference>
<keyword evidence="6" id="KW-0333">Golgi apparatus</keyword>
<keyword evidence="5" id="KW-0653">Protein transport</keyword>
<name>A0A6B2L2J8_9EUKA</name>
<evidence type="ECO:0000256" key="9">
    <source>
        <dbReference type="SAM" id="Coils"/>
    </source>
</evidence>
<dbReference type="SUPFAM" id="SSF74788">
    <property type="entry name" value="Cullin repeat-like"/>
    <property type="match status" value="1"/>
</dbReference>
<feature type="coiled-coil region" evidence="9">
    <location>
        <begin position="19"/>
        <end position="46"/>
    </location>
</feature>